<gene>
    <name evidence="2" type="ORF">SAMN02745166_02625</name>
</gene>
<dbReference type="EMBL" id="FUYE01000008">
    <property type="protein sequence ID" value="SKA97831.1"/>
    <property type="molecule type" value="Genomic_DNA"/>
</dbReference>
<evidence type="ECO:0000313" key="2">
    <source>
        <dbReference type="EMBL" id="SKA97831.1"/>
    </source>
</evidence>
<dbReference type="Gene3D" id="3.40.1350.10">
    <property type="match status" value="1"/>
</dbReference>
<name>A0A1T4Y973_9BACT</name>
<sequence>MRVPELGRLEKVSLREAWLTEAQDFTPWLAQGKNLALLGQALEMDLETEFQEKRVGPFRADILCRDRSDDSWVLIENQLERTDHSHLGQLLTYAAGLSAVSIVWIAERFTDEHRAALDWLNEKTQEGVNFFGLEVELWRIGNSPVAPKFNIVSKPNAWTRRVIEARHPNNDKQQLCLDFWQPIYDQVQAQDLPLQRVAPLRRKDTVFMVGWHTFRLKAYFSTVKKESAVWISCRGPKGLENFETLKNHQYEIEAAFGEALQWSPQPLKNSGSILTTLSQYGASHKET</sequence>
<feature type="domain" description="DUF4268" evidence="1">
    <location>
        <begin position="177"/>
        <end position="273"/>
    </location>
</feature>
<accession>A0A1T4Y973</accession>
<dbReference type="STRING" id="48467.SAMN02745166_02625"/>
<protein>
    <recommendedName>
        <fullName evidence="1">DUF4268 domain-containing protein</fullName>
    </recommendedName>
</protein>
<evidence type="ECO:0000259" key="1">
    <source>
        <dbReference type="Pfam" id="PF14088"/>
    </source>
</evidence>
<dbReference type="Pfam" id="PF14088">
    <property type="entry name" value="DUF4268"/>
    <property type="match status" value="1"/>
</dbReference>
<dbReference type="InterPro" id="IPR025364">
    <property type="entry name" value="DUF4268"/>
</dbReference>
<dbReference type="Proteomes" id="UP000190774">
    <property type="component" value="Unassembled WGS sequence"/>
</dbReference>
<keyword evidence="3" id="KW-1185">Reference proteome</keyword>
<dbReference type="RefSeq" id="WP_176159406.1">
    <property type="nucleotide sequence ID" value="NZ_FUYE01000008.1"/>
</dbReference>
<evidence type="ECO:0000313" key="3">
    <source>
        <dbReference type="Proteomes" id="UP000190774"/>
    </source>
</evidence>
<dbReference type="InterPro" id="IPR011856">
    <property type="entry name" value="tRNA_endonuc-like_dom_sf"/>
</dbReference>
<dbReference type="AlphaFoldDB" id="A0A1T4Y973"/>
<reference evidence="3" key="1">
    <citation type="submission" date="2017-02" db="EMBL/GenBank/DDBJ databases">
        <authorList>
            <person name="Varghese N."/>
            <person name="Submissions S."/>
        </authorList>
    </citation>
    <scope>NUCLEOTIDE SEQUENCE [LARGE SCALE GENOMIC DNA]</scope>
    <source>
        <strain evidence="3">ATCC 700200</strain>
    </source>
</reference>
<proteinExistence type="predicted"/>
<organism evidence="2 3">
    <name type="scientific">Prosthecobacter debontii</name>
    <dbReference type="NCBI Taxonomy" id="48467"/>
    <lineage>
        <taxon>Bacteria</taxon>
        <taxon>Pseudomonadati</taxon>
        <taxon>Verrucomicrobiota</taxon>
        <taxon>Verrucomicrobiia</taxon>
        <taxon>Verrucomicrobiales</taxon>
        <taxon>Verrucomicrobiaceae</taxon>
        <taxon>Prosthecobacter</taxon>
    </lineage>
</organism>
<dbReference type="GO" id="GO:0003676">
    <property type="term" value="F:nucleic acid binding"/>
    <property type="evidence" value="ECO:0007669"/>
    <property type="project" value="InterPro"/>
</dbReference>